<sequence length="559" mass="63847">MRKVIINSSLIISLSFFLTLTKVCAQSVPVTSIFDDYYRQMQLLGKVDSNFSFCVRPALSKDVLKVNDVFDPYSTLRKNRENTGADGRGVFLLLPLTWQQQVNSNQPYGWNDGAMIPARGYQTIISGGVYLKYGFLDIQLRPEYVYAVNPAFNGYASGHGSQDLINYYDFYRLIDLPERFGNGPYSKAFWGQSSIRATFGAVSLGLSTENLWWGPGITNSLLMSSNAPGFKHVTFNTIKPVNTVIGGFEWQVFAGRLDQSNYPLLQTGSTSVDSARRKGWRYLTGFNINYHPRFIPGLTIGLNRTFNAYKEDVKSIADYIPFLLSYQKKNENNGAGDAIPRDQLTSAYVRWYFAKAEAELYFEYGREDNSYNLNDFWGDPDHSRAYTVGFRKMLDLNSHRDQHILLSSEITQLALTTDDRLVRYDGSWYVHSTVKQGYTNLGQVLGAGIGPGGNLQSADISWICGLKKIGVSFQRYEHDTDFINYYYSPINGNSRNWVDLAFGVQGTWDFRNFLFNIKLQQIKSLNYEWVLKDYIPDQYYIPHNTVYNFHGELGITYRF</sequence>
<dbReference type="Pfam" id="PF14052">
    <property type="entry name" value="Caps_assemb_Wzi"/>
    <property type="match status" value="1"/>
</dbReference>
<comment type="caution">
    <text evidence="2">The sequence shown here is derived from an EMBL/GenBank/DDBJ whole genome shotgun (WGS) entry which is preliminary data.</text>
</comment>
<dbReference type="RefSeq" id="WP_377187413.1">
    <property type="nucleotide sequence ID" value="NZ_JBHUPD010000003.1"/>
</dbReference>
<reference evidence="3" key="1">
    <citation type="journal article" date="2019" name="Int. J. Syst. Evol. Microbiol.">
        <title>The Global Catalogue of Microorganisms (GCM) 10K type strain sequencing project: providing services to taxonomists for standard genome sequencing and annotation.</title>
        <authorList>
            <consortium name="The Broad Institute Genomics Platform"/>
            <consortium name="The Broad Institute Genome Sequencing Center for Infectious Disease"/>
            <person name="Wu L."/>
            <person name="Ma J."/>
        </authorList>
    </citation>
    <scope>NUCLEOTIDE SEQUENCE [LARGE SCALE GENOMIC DNA]</scope>
    <source>
        <strain evidence="3">KCTC 22437</strain>
    </source>
</reference>
<evidence type="ECO:0000256" key="1">
    <source>
        <dbReference type="SAM" id="SignalP"/>
    </source>
</evidence>
<dbReference type="Proteomes" id="UP001597557">
    <property type="component" value="Unassembled WGS sequence"/>
</dbReference>
<evidence type="ECO:0000313" key="3">
    <source>
        <dbReference type="Proteomes" id="UP001597557"/>
    </source>
</evidence>
<dbReference type="EMBL" id="JBHUPD010000003">
    <property type="protein sequence ID" value="MFD2873860.1"/>
    <property type="molecule type" value="Genomic_DNA"/>
</dbReference>
<proteinExistence type="predicted"/>
<accession>A0ABW5YG03</accession>
<feature type="signal peptide" evidence="1">
    <location>
        <begin position="1"/>
        <end position="25"/>
    </location>
</feature>
<protein>
    <submittedName>
        <fullName evidence="2">Capsule assembly Wzi family protein</fullName>
    </submittedName>
</protein>
<keyword evidence="3" id="KW-1185">Reference proteome</keyword>
<dbReference type="InterPro" id="IPR038636">
    <property type="entry name" value="Wzi_sf"/>
</dbReference>
<dbReference type="Gene3D" id="2.40.160.130">
    <property type="entry name" value="Capsule assembly protein Wzi"/>
    <property type="match status" value="1"/>
</dbReference>
<evidence type="ECO:0000313" key="2">
    <source>
        <dbReference type="EMBL" id="MFD2873860.1"/>
    </source>
</evidence>
<dbReference type="InterPro" id="IPR026950">
    <property type="entry name" value="Caps_assemb_Wzi"/>
</dbReference>
<gene>
    <name evidence="2" type="ORF">ACFS5N_15370</name>
</gene>
<organism evidence="2 3">
    <name type="scientific">Mucilaginibacter ximonensis</name>
    <dbReference type="NCBI Taxonomy" id="538021"/>
    <lineage>
        <taxon>Bacteria</taxon>
        <taxon>Pseudomonadati</taxon>
        <taxon>Bacteroidota</taxon>
        <taxon>Sphingobacteriia</taxon>
        <taxon>Sphingobacteriales</taxon>
        <taxon>Sphingobacteriaceae</taxon>
        <taxon>Mucilaginibacter</taxon>
    </lineage>
</organism>
<name>A0ABW5YG03_9SPHI</name>
<keyword evidence="1" id="KW-0732">Signal</keyword>
<feature type="chain" id="PRO_5046283135" evidence="1">
    <location>
        <begin position="26"/>
        <end position="559"/>
    </location>
</feature>